<evidence type="ECO:0000313" key="2">
    <source>
        <dbReference type="EMBL" id="CAI2164937.1"/>
    </source>
</evidence>
<proteinExistence type="predicted"/>
<dbReference type="AlphaFoldDB" id="A0A9W4WIT2"/>
<evidence type="ECO:0000313" key="3">
    <source>
        <dbReference type="Proteomes" id="UP001153678"/>
    </source>
</evidence>
<dbReference type="Proteomes" id="UP001153678">
    <property type="component" value="Unassembled WGS sequence"/>
</dbReference>
<sequence length="288" mass="33260">MVKAQEFIERKFYKHVNEIISLKDDLEGHLDLSEYPNLTKIDFGYNSRLTSLKLTHSNRITWMSLPDTGIDNFNFMAETPNIHTICLPITEGVSNYDYIAKALRETIESENPNSTRSRNNDNSQRIKELEQLFAIVQEENQSLQGQIQQKQQDISDQQSQINELSNISFPNNPYNFIKLKQDISRLKIQELAPQVRNESTKLVELITKAKSKAGNFSSIVDLTLETQKQIVKNNETPQQYILSGKMEAYQTILSSNLVDEELQNILNKQTEVLDLEEHLESLRQNLNK</sequence>
<organism evidence="2 3">
    <name type="scientific">Funneliformis geosporum</name>
    <dbReference type="NCBI Taxonomy" id="1117311"/>
    <lineage>
        <taxon>Eukaryota</taxon>
        <taxon>Fungi</taxon>
        <taxon>Fungi incertae sedis</taxon>
        <taxon>Mucoromycota</taxon>
        <taxon>Glomeromycotina</taxon>
        <taxon>Glomeromycetes</taxon>
        <taxon>Glomerales</taxon>
        <taxon>Glomeraceae</taxon>
        <taxon>Funneliformis</taxon>
    </lineage>
</organism>
<keyword evidence="1" id="KW-0175">Coiled coil</keyword>
<dbReference type="EMBL" id="CAMKVN010000186">
    <property type="protein sequence ID" value="CAI2164937.1"/>
    <property type="molecule type" value="Genomic_DNA"/>
</dbReference>
<accession>A0A9W4WIT2</accession>
<feature type="coiled-coil region" evidence="1">
    <location>
        <begin position="119"/>
        <end position="167"/>
    </location>
</feature>
<keyword evidence="3" id="KW-1185">Reference proteome</keyword>
<reference evidence="2" key="1">
    <citation type="submission" date="2022-08" db="EMBL/GenBank/DDBJ databases">
        <authorList>
            <person name="Kallberg Y."/>
            <person name="Tangrot J."/>
            <person name="Rosling A."/>
        </authorList>
    </citation>
    <scope>NUCLEOTIDE SEQUENCE</scope>
    <source>
        <strain evidence="2">Wild A</strain>
    </source>
</reference>
<protein>
    <submittedName>
        <fullName evidence="2">14377_t:CDS:1</fullName>
    </submittedName>
</protein>
<gene>
    <name evidence="2" type="ORF">FWILDA_LOCUS1818</name>
</gene>
<dbReference type="OrthoDB" id="2434658at2759"/>
<name>A0A9W4WIT2_9GLOM</name>
<comment type="caution">
    <text evidence="2">The sequence shown here is derived from an EMBL/GenBank/DDBJ whole genome shotgun (WGS) entry which is preliminary data.</text>
</comment>
<evidence type="ECO:0000256" key="1">
    <source>
        <dbReference type="SAM" id="Coils"/>
    </source>
</evidence>